<dbReference type="GO" id="GO:0004722">
    <property type="term" value="F:protein serine/threonine phosphatase activity"/>
    <property type="evidence" value="ECO:0007669"/>
    <property type="project" value="UniProtKB-EC"/>
</dbReference>
<evidence type="ECO:0000256" key="1">
    <source>
        <dbReference type="ARBA" id="ARBA00013081"/>
    </source>
</evidence>
<accession>A0A0A9G9P9</accession>
<protein>
    <recommendedName>
        <fullName evidence="1">protein-serine/threonine phosphatase</fullName>
        <ecNumber evidence="1">3.1.3.16</ecNumber>
    </recommendedName>
</protein>
<reference evidence="2" key="1">
    <citation type="submission" date="2014-09" db="EMBL/GenBank/DDBJ databases">
        <authorList>
            <person name="Magalhaes I.L.F."/>
            <person name="Oliveira U."/>
            <person name="Santos F.R."/>
            <person name="Vidigal T.H.D.A."/>
            <person name="Brescovit A.D."/>
            <person name="Santos A.J."/>
        </authorList>
    </citation>
    <scope>NUCLEOTIDE SEQUENCE</scope>
    <source>
        <tissue evidence="2">Shoot tissue taken approximately 20 cm above the soil surface</tissue>
    </source>
</reference>
<reference evidence="2" key="2">
    <citation type="journal article" date="2015" name="Data Brief">
        <title>Shoot transcriptome of the giant reed, Arundo donax.</title>
        <authorList>
            <person name="Barrero R.A."/>
            <person name="Guerrero F.D."/>
            <person name="Moolhuijzen P."/>
            <person name="Goolsby J.A."/>
            <person name="Tidwell J."/>
            <person name="Bellgard S.E."/>
            <person name="Bellgard M.I."/>
        </authorList>
    </citation>
    <scope>NUCLEOTIDE SEQUENCE</scope>
    <source>
        <tissue evidence="2">Shoot tissue taken approximately 20 cm above the soil surface</tissue>
    </source>
</reference>
<dbReference type="Gene3D" id="3.60.40.10">
    <property type="entry name" value="PPM-type phosphatase domain"/>
    <property type="match status" value="1"/>
</dbReference>
<dbReference type="AlphaFoldDB" id="A0A0A9G9P9"/>
<sequence length="93" mass="10181">MQDVCDLMLHVKLRAKSASTQQNLADYVVHLALQKATTDNVAAVVVPLGSPRSSVTTLEDSSHLDENPKTSIMPFQTIPYQLEPGSLTDQLLF</sequence>
<evidence type="ECO:0000313" key="2">
    <source>
        <dbReference type="EMBL" id="JAE21187.1"/>
    </source>
</evidence>
<organism evidence="2">
    <name type="scientific">Arundo donax</name>
    <name type="common">Giant reed</name>
    <name type="synonym">Donax arundinaceus</name>
    <dbReference type="NCBI Taxonomy" id="35708"/>
    <lineage>
        <taxon>Eukaryota</taxon>
        <taxon>Viridiplantae</taxon>
        <taxon>Streptophyta</taxon>
        <taxon>Embryophyta</taxon>
        <taxon>Tracheophyta</taxon>
        <taxon>Spermatophyta</taxon>
        <taxon>Magnoliopsida</taxon>
        <taxon>Liliopsida</taxon>
        <taxon>Poales</taxon>
        <taxon>Poaceae</taxon>
        <taxon>PACMAD clade</taxon>
        <taxon>Arundinoideae</taxon>
        <taxon>Arundineae</taxon>
        <taxon>Arundo</taxon>
    </lineage>
</organism>
<dbReference type="InterPro" id="IPR036457">
    <property type="entry name" value="PPM-type-like_dom_sf"/>
</dbReference>
<proteinExistence type="predicted"/>
<dbReference type="EC" id="3.1.3.16" evidence="1"/>
<dbReference type="EMBL" id="GBRH01176709">
    <property type="protein sequence ID" value="JAE21187.1"/>
    <property type="molecule type" value="Transcribed_RNA"/>
</dbReference>
<name>A0A0A9G9P9_ARUDO</name>